<sequence length="169" mass="18010">MRSKTFKLTLMGMFVALSFVGSYIKIPSPFQSIALDAMPAFLGGLMLGGVEGAVIGFLGHMLTAANAGFYLTLPIHLLVAAMMALTIYVYHWTYKKTNLAIAGIVGVFLNGVGAPLVLALMPQFGWGFFMGIAPFLTFASAVNVGISLVVFTAVKKTKFVQSIGLDYGK</sequence>
<dbReference type="RefSeq" id="WP_069978252.1">
    <property type="nucleotide sequence ID" value="NZ_CP017269.1"/>
</dbReference>
<protein>
    <recommendedName>
        <fullName evidence="4">ECF transporter S component</fullName>
    </recommendedName>
</protein>
<proteinExistence type="predicted"/>
<evidence type="ECO:0000313" key="2">
    <source>
        <dbReference type="EMBL" id="AOT70948.1"/>
    </source>
</evidence>
<organism evidence="2 3">
    <name type="scientific">Geosporobacter ferrireducens</name>
    <dbReference type="NCBI Taxonomy" id="1424294"/>
    <lineage>
        <taxon>Bacteria</taxon>
        <taxon>Bacillati</taxon>
        <taxon>Bacillota</taxon>
        <taxon>Clostridia</taxon>
        <taxon>Peptostreptococcales</taxon>
        <taxon>Thermotaleaceae</taxon>
        <taxon>Geosporobacter</taxon>
    </lineage>
</organism>
<reference evidence="2 3" key="1">
    <citation type="submission" date="2016-09" db="EMBL/GenBank/DDBJ databases">
        <title>Genomic analysis reveals versatility of anaerobic energy metabolism of Geosporobacter ferrireducens IRF9 of phylum Firmicutes.</title>
        <authorList>
            <person name="Kim S.-J."/>
        </authorList>
    </citation>
    <scope>NUCLEOTIDE SEQUENCE [LARGE SCALE GENOMIC DNA]</scope>
    <source>
        <strain evidence="2 3">IRF9</strain>
    </source>
</reference>
<evidence type="ECO:0000313" key="3">
    <source>
        <dbReference type="Proteomes" id="UP000095743"/>
    </source>
</evidence>
<evidence type="ECO:0000256" key="1">
    <source>
        <dbReference type="SAM" id="Phobius"/>
    </source>
</evidence>
<dbReference type="GO" id="GO:0022857">
    <property type="term" value="F:transmembrane transporter activity"/>
    <property type="evidence" value="ECO:0007669"/>
    <property type="project" value="InterPro"/>
</dbReference>
<dbReference type="Pfam" id="PF12822">
    <property type="entry name" value="ECF_trnsprt"/>
    <property type="match status" value="1"/>
</dbReference>
<dbReference type="Proteomes" id="UP000095743">
    <property type="component" value="Chromosome"/>
</dbReference>
<keyword evidence="1" id="KW-1133">Transmembrane helix</keyword>
<dbReference type="Gene3D" id="1.10.1760.20">
    <property type="match status" value="1"/>
</dbReference>
<name>A0A1D8GJ53_9FIRM</name>
<gene>
    <name evidence="2" type="ORF">Gferi_16090</name>
</gene>
<feature type="transmembrane region" description="Helical" evidence="1">
    <location>
        <begin position="126"/>
        <end position="154"/>
    </location>
</feature>
<feature type="transmembrane region" description="Helical" evidence="1">
    <location>
        <begin position="38"/>
        <end position="62"/>
    </location>
</feature>
<dbReference type="OrthoDB" id="5431035at2"/>
<dbReference type="EMBL" id="CP017269">
    <property type="protein sequence ID" value="AOT70948.1"/>
    <property type="molecule type" value="Genomic_DNA"/>
</dbReference>
<accession>A0A1D8GJ53</accession>
<feature type="transmembrane region" description="Helical" evidence="1">
    <location>
        <begin position="99"/>
        <end position="120"/>
    </location>
</feature>
<keyword evidence="1" id="KW-0472">Membrane</keyword>
<feature type="transmembrane region" description="Helical" evidence="1">
    <location>
        <begin position="68"/>
        <end position="90"/>
    </location>
</feature>
<dbReference type="STRING" id="1424294.Gferi_16090"/>
<evidence type="ECO:0008006" key="4">
    <source>
        <dbReference type="Google" id="ProtNLM"/>
    </source>
</evidence>
<keyword evidence="3" id="KW-1185">Reference proteome</keyword>
<dbReference type="AlphaFoldDB" id="A0A1D8GJ53"/>
<feature type="transmembrane region" description="Helical" evidence="1">
    <location>
        <begin position="6"/>
        <end position="26"/>
    </location>
</feature>
<keyword evidence="1" id="KW-0812">Transmembrane</keyword>
<dbReference type="InterPro" id="IPR024529">
    <property type="entry name" value="ECF_trnsprt_substrate-spec"/>
</dbReference>
<dbReference type="KEGG" id="gfe:Gferi_16090"/>